<gene>
    <name evidence="2" type="ORF">ACH47G_09265</name>
</gene>
<feature type="transmembrane region" description="Helical" evidence="1">
    <location>
        <begin position="134"/>
        <end position="157"/>
    </location>
</feature>
<feature type="transmembrane region" description="Helical" evidence="1">
    <location>
        <begin position="15"/>
        <end position="35"/>
    </location>
</feature>
<evidence type="ECO:0000313" key="2">
    <source>
        <dbReference type="EMBL" id="MFI2320668.1"/>
    </source>
</evidence>
<evidence type="ECO:0008006" key="4">
    <source>
        <dbReference type="Google" id="ProtNLM"/>
    </source>
</evidence>
<evidence type="ECO:0000256" key="1">
    <source>
        <dbReference type="SAM" id="Phobius"/>
    </source>
</evidence>
<dbReference type="Proteomes" id="UP001611450">
    <property type="component" value="Unassembled WGS sequence"/>
</dbReference>
<organism evidence="2 3">
    <name type="scientific">Nocardia beijingensis</name>
    <dbReference type="NCBI Taxonomy" id="95162"/>
    <lineage>
        <taxon>Bacteria</taxon>
        <taxon>Bacillati</taxon>
        <taxon>Actinomycetota</taxon>
        <taxon>Actinomycetes</taxon>
        <taxon>Mycobacteriales</taxon>
        <taxon>Nocardiaceae</taxon>
        <taxon>Nocardia</taxon>
    </lineage>
</organism>
<keyword evidence="3" id="KW-1185">Reference proteome</keyword>
<keyword evidence="1" id="KW-1133">Transmembrane helix</keyword>
<feature type="transmembrane region" description="Helical" evidence="1">
    <location>
        <begin position="106"/>
        <end position="128"/>
    </location>
</feature>
<dbReference type="RefSeq" id="WP_396944957.1">
    <property type="nucleotide sequence ID" value="NZ_JBIRXV010000001.1"/>
</dbReference>
<keyword evidence="1" id="KW-0812">Transmembrane</keyword>
<reference evidence="2 3" key="1">
    <citation type="submission" date="2024-10" db="EMBL/GenBank/DDBJ databases">
        <title>The Natural Products Discovery Center: Release of the First 8490 Sequenced Strains for Exploring Actinobacteria Biosynthetic Diversity.</title>
        <authorList>
            <person name="Kalkreuter E."/>
            <person name="Kautsar S.A."/>
            <person name="Yang D."/>
            <person name="Bader C.D."/>
            <person name="Teijaro C.N."/>
            <person name="Fluegel L."/>
            <person name="Davis C.M."/>
            <person name="Simpson J.R."/>
            <person name="Lauterbach L."/>
            <person name="Steele A.D."/>
            <person name="Gui C."/>
            <person name="Meng S."/>
            <person name="Li G."/>
            <person name="Viehrig K."/>
            <person name="Ye F."/>
            <person name="Su P."/>
            <person name="Kiefer A.F."/>
            <person name="Nichols A."/>
            <person name="Cepeda A.J."/>
            <person name="Yan W."/>
            <person name="Fan B."/>
            <person name="Jiang Y."/>
            <person name="Adhikari A."/>
            <person name="Zheng C.-J."/>
            <person name="Schuster L."/>
            <person name="Cowan T.M."/>
            <person name="Smanski M.J."/>
            <person name="Chevrette M.G."/>
            <person name="De Carvalho L.P.S."/>
            <person name="Shen B."/>
        </authorList>
    </citation>
    <scope>NUCLEOTIDE SEQUENCE [LARGE SCALE GENOMIC DNA]</scope>
    <source>
        <strain evidence="2 3">NPDC019626</strain>
    </source>
</reference>
<protein>
    <recommendedName>
        <fullName evidence="4">DUF5671 domain-containing protein</fullName>
    </recommendedName>
</protein>
<keyword evidence="1" id="KW-0472">Membrane</keyword>
<name>A0ABW7WCH3_9NOCA</name>
<evidence type="ECO:0000313" key="3">
    <source>
        <dbReference type="Proteomes" id="UP001611450"/>
    </source>
</evidence>
<proteinExistence type="predicted"/>
<sequence>MSSARTAETSAPRRAVAVAVATSEAALTVAVLYYVGSVYTRAWYGHFGIDARLLDFSVSDYLLKSLDGAFFPVLLALLIAAAVFALRQVPLVVVIRTRRPRRALRWWVRTVTVAGVVLCTGAAIGIVLRKQLPNWMSLGLPLTLIVGVALIWYALELSATYHRLLRRPSARPPVGRPVPLLVTLLGLAFLAGFWAIGYYVSVEGSRSASAEEDHGLGHEPAVVVFSVDRLAIAGGKSRIDAIPGPDTKYRYQYSGLLLLARAADRYFLIPADWDKERGDRVFVITTSDNVRIDLAPRLSSKDADHP</sequence>
<feature type="transmembrane region" description="Helical" evidence="1">
    <location>
        <begin position="69"/>
        <end position="94"/>
    </location>
</feature>
<accession>A0ABW7WCH3</accession>
<comment type="caution">
    <text evidence="2">The sequence shown here is derived from an EMBL/GenBank/DDBJ whole genome shotgun (WGS) entry which is preliminary data.</text>
</comment>
<feature type="transmembrane region" description="Helical" evidence="1">
    <location>
        <begin position="178"/>
        <end position="200"/>
    </location>
</feature>
<dbReference type="EMBL" id="JBIRXV010000001">
    <property type="protein sequence ID" value="MFI2320668.1"/>
    <property type="molecule type" value="Genomic_DNA"/>
</dbReference>